<evidence type="ECO:0000256" key="4">
    <source>
        <dbReference type="SAM" id="MobiDB-lite"/>
    </source>
</evidence>
<keyword evidence="5" id="KW-0812">Transmembrane</keyword>
<keyword evidence="3" id="KW-0175">Coiled coil</keyword>
<protein>
    <submittedName>
        <fullName evidence="7">Capsular exopolysaccharide synthesis family protein</fullName>
    </submittedName>
</protein>
<evidence type="ECO:0000256" key="2">
    <source>
        <dbReference type="ARBA" id="ARBA00022840"/>
    </source>
</evidence>
<dbReference type="Proteomes" id="UP000549052">
    <property type="component" value="Unassembled WGS sequence"/>
</dbReference>
<name>A0A839ER31_9HYPH</name>
<evidence type="ECO:0000256" key="3">
    <source>
        <dbReference type="SAM" id="Coils"/>
    </source>
</evidence>
<dbReference type="PANTHER" id="PTHR32309">
    <property type="entry name" value="TYROSINE-PROTEIN KINASE"/>
    <property type="match status" value="1"/>
</dbReference>
<feature type="domain" description="CobQ/CobB/MinD/ParA nucleotide binding" evidence="6">
    <location>
        <begin position="524"/>
        <end position="633"/>
    </location>
</feature>
<feature type="coiled-coil region" evidence="3">
    <location>
        <begin position="211"/>
        <end position="312"/>
    </location>
</feature>
<keyword evidence="2" id="KW-0067">ATP-binding</keyword>
<dbReference type="Gene3D" id="3.40.50.300">
    <property type="entry name" value="P-loop containing nucleotide triphosphate hydrolases"/>
    <property type="match status" value="1"/>
</dbReference>
<dbReference type="Pfam" id="PF01656">
    <property type="entry name" value="CbiA"/>
    <property type="match status" value="1"/>
</dbReference>
<dbReference type="AlphaFoldDB" id="A0A839ER31"/>
<evidence type="ECO:0000313" key="8">
    <source>
        <dbReference type="Proteomes" id="UP000549052"/>
    </source>
</evidence>
<proteinExistence type="predicted"/>
<dbReference type="GO" id="GO:0004713">
    <property type="term" value="F:protein tyrosine kinase activity"/>
    <property type="evidence" value="ECO:0007669"/>
    <property type="project" value="TreeGrafter"/>
</dbReference>
<keyword evidence="5" id="KW-0472">Membrane</keyword>
<dbReference type="InterPro" id="IPR027417">
    <property type="entry name" value="P-loop_NTPase"/>
</dbReference>
<organism evidence="7 8">
    <name type="scientific">Phyllobacterium myrsinacearum</name>
    <dbReference type="NCBI Taxonomy" id="28101"/>
    <lineage>
        <taxon>Bacteria</taxon>
        <taxon>Pseudomonadati</taxon>
        <taxon>Pseudomonadota</taxon>
        <taxon>Alphaproteobacteria</taxon>
        <taxon>Hyphomicrobiales</taxon>
        <taxon>Phyllobacteriaceae</taxon>
        <taxon>Phyllobacterium</taxon>
    </lineage>
</organism>
<dbReference type="InterPro" id="IPR002586">
    <property type="entry name" value="CobQ/CobB/MinD/ParA_Nub-bd_dom"/>
</dbReference>
<dbReference type="EMBL" id="JACGXN010000003">
    <property type="protein sequence ID" value="MBA8878907.1"/>
    <property type="molecule type" value="Genomic_DNA"/>
</dbReference>
<feature type="transmembrane region" description="Helical" evidence="5">
    <location>
        <begin position="435"/>
        <end position="454"/>
    </location>
</feature>
<dbReference type="InterPro" id="IPR005702">
    <property type="entry name" value="Wzc-like_C"/>
</dbReference>
<dbReference type="GO" id="GO:0005886">
    <property type="term" value="C:plasma membrane"/>
    <property type="evidence" value="ECO:0007669"/>
    <property type="project" value="TreeGrafter"/>
</dbReference>
<comment type="caution">
    <text evidence="7">The sequence shown here is derived from an EMBL/GenBank/DDBJ whole genome shotgun (WGS) entry which is preliminary data.</text>
</comment>
<evidence type="ECO:0000256" key="1">
    <source>
        <dbReference type="ARBA" id="ARBA00022741"/>
    </source>
</evidence>
<dbReference type="CDD" id="cd05387">
    <property type="entry name" value="BY-kinase"/>
    <property type="match status" value="1"/>
</dbReference>
<feature type="region of interest" description="Disordered" evidence="4">
    <location>
        <begin position="112"/>
        <end position="132"/>
    </location>
</feature>
<dbReference type="PANTHER" id="PTHR32309:SF13">
    <property type="entry name" value="FERRIC ENTEROBACTIN TRANSPORT PROTEIN FEPE"/>
    <property type="match status" value="1"/>
</dbReference>
<dbReference type="SUPFAM" id="SSF52540">
    <property type="entry name" value="P-loop containing nucleoside triphosphate hydrolases"/>
    <property type="match status" value="1"/>
</dbReference>
<feature type="compositionally biased region" description="Polar residues" evidence="4">
    <location>
        <begin position="118"/>
        <end position="132"/>
    </location>
</feature>
<dbReference type="RefSeq" id="WP_182549593.1">
    <property type="nucleotide sequence ID" value="NZ_JACGXN010000003.1"/>
</dbReference>
<keyword evidence="5" id="KW-1133">Transmembrane helix</keyword>
<keyword evidence="8" id="KW-1185">Reference proteome</keyword>
<keyword evidence="1" id="KW-0547">Nucleotide-binding</keyword>
<evidence type="ECO:0000259" key="6">
    <source>
        <dbReference type="Pfam" id="PF01656"/>
    </source>
</evidence>
<feature type="transmembrane region" description="Helical" evidence="5">
    <location>
        <begin position="28"/>
        <end position="46"/>
    </location>
</feature>
<dbReference type="InterPro" id="IPR050445">
    <property type="entry name" value="Bact_polysacc_biosynth/exp"/>
</dbReference>
<evidence type="ECO:0000256" key="5">
    <source>
        <dbReference type="SAM" id="Phobius"/>
    </source>
</evidence>
<accession>A0A839ER31</accession>
<gene>
    <name evidence="7" type="ORF">FHW16_002625</name>
</gene>
<evidence type="ECO:0000313" key="7">
    <source>
        <dbReference type="EMBL" id="MBA8878907.1"/>
    </source>
</evidence>
<reference evidence="7 8" key="1">
    <citation type="submission" date="2020-07" db="EMBL/GenBank/DDBJ databases">
        <title>Genomic Encyclopedia of Type Strains, Phase IV (KMG-V): Genome sequencing to study the core and pangenomes of soil and plant-associated prokaryotes.</title>
        <authorList>
            <person name="Whitman W."/>
        </authorList>
    </citation>
    <scope>NUCLEOTIDE SEQUENCE [LARGE SCALE GENOMIC DNA]</scope>
    <source>
        <strain evidence="7 8">AN3</strain>
    </source>
</reference>
<sequence length="732" mass="79420">MIFSDNIPNSSGTAIHRLFSIVLKRKKTMLMASAACLVLTAVGYLTTPAQYVSEAILALDVRKLQALPSESVVSPLPQESPVLRTELDIISSRMMAAKVLARLDGSGFDTDGRINPADQHTSANISNPEQVSPLSLQMDEDRNRSRIDKLLSNVSVMNDGRSYTIYINYKADNPQYSAAVANAFGESYLDYQIDLQTSATRRVSDWLGGKLVSLRATLEQSERAAADFREKSGLVKANGMTLQSQQIAALNTELANLRTKLAGAEARLTTAIDASNNKAGVALSEILGSPAIQQLRAEQSRVERSLQEISQSGASQSVQLPQLNSQLASLKTQIAGEVQQVIDSLRNEINVTHRQQSAVETNLREMQEGMSAANQALVHADQLDREASANRAIYESYLTRYKQTIEQDGIATAEARMISRAVPARSKASPHFSTWLAMGTLGGLFFGFCVSIVLELKDKSIRSAHALESATRTPIIGRIPRLSSGERKNVAHIVSEGRYRFARAIADLQAHLLLSSPQKSARAIAVTSAGTQEGKTLIVAGLARSLAATGVRTIVIDANFRTPMVAQEFGDQFGPYLEDVIRGRQTLEAAIQHDLFSSIDFVATQTCSVPAEFLLGHEQFGKLISALKQQYDIVLIDTPAVNQSADAIRVASLADTTLLVARCDKANTDDIINAVRILSSEGRKLSGIVMNSDQSMKDPFQTDQLPPANAVAKRFVTEIASYARSRTSAVKA</sequence>